<comment type="caution">
    <text evidence="2">The sequence shown here is derived from an EMBL/GenBank/DDBJ whole genome shotgun (WGS) entry which is preliminary data.</text>
</comment>
<organism evidence="2 3">
    <name type="scientific">Candidatus Magnetobacterium bavaricum</name>
    <dbReference type="NCBI Taxonomy" id="29290"/>
    <lineage>
        <taxon>Bacteria</taxon>
        <taxon>Pseudomonadati</taxon>
        <taxon>Nitrospirota</taxon>
        <taxon>Thermodesulfovibrionia</taxon>
        <taxon>Thermodesulfovibrionales</taxon>
        <taxon>Candidatus Magnetobacteriaceae</taxon>
        <taxon>Candidatus Magnetobacterium</taxon>
    </lineage>
</organism>
<dbReference type="Pfam" id="PF04350">
    <property type="entry name" value="PilO"/>
    <property type="match status" value="1"/>
</dbReference>
<dbReference type="GO" id="GO:0043683">
    <property type="term" value="P:type IV pilus assembly"/>
    <property type="evidence" value="ECO:0007669"/>
    <property type="project" value="InterPro"/>
</dbReference>
<proteinExistence type="predicted"/>
<protein>
    <submittedName>
        <fullName evidence="2">Type IV pilus biogenesis protein PilO</fullName>
    </submittedName>
</protein>
<dbReference type="Gene3D" id="3.30.70.60">
    <property type="match status" value="1"/>
</dbReference>
<keyword evidence="1" id="KW-0812">Transmembrane</keyword>
<dbReference type="Proteomes" id="UP000033423">
    <property type="component" value="Unassembled WGS sequence"/>
</dbReference>
<dbReference type="InterPro" id="IPR007445">
    <property type="entry name" value="PilO"/>
</dbReference>
<gene>
    <name evidence="2" type="ORF">MBAV_001501</name>
</gene>
<dbReference type="GO" id="GO:0043107">
    <property type="term" value="P:type IV pilus-dependent motility"/>
    <property type="evidence" value="ECO:0007669"/>
    <property type="project" value="InterPro"/>
</dbReference>
<keyword evidence="3" id="KW-1185">Reference proteome</keyword>
<dbReference type="AlphaFoldDB" id="A0A0F3GWU1"/>
<evidence type="ECO:0000313" key="3">
    <source>
        <dbReference type="Proteomes" id="UP000033423"/>
    </source>
</evidence>
<feature type="transmembrane region" description="Helical" evidence="1">
    <location>
        <begin position="13"/>
        <end position="37"/>
    </location>
</feature>
<sequence>MAVNFDSLNRLHIGLRVLISLVPVLIIGVIFYVALVGPKFKKIKSLKAEIRKLDADIETDRQSLGPLPPNEMLTKATNEYADIMKYVPRDAETSSLLTAISDITRLSGLKLINWSPFKLEKNSNGIVYTTDIKFEMIGTYHQFGDFLSRLARIERIVNVKTALLTAGFTYDHKPFELTEGYVLSILVKIHAYSAVEGAIGLPTGFK</sequence>
<keyword evidence="1" id="KW-0472">Membrane</keyword>
<evidence type="ECO:0000256" key="1">
    <source>
        <dbReference type="SAM" id="Phobius"/>
    </source>
</evidence>
<accession>A0A0F3GWU1</accession>
<dbReference type="PANTHER" id="PTHR39555">
    <property type="entry name" value="FIMBRIAL ASSEMBLY PROTEIN PILO-LIKE PROTEIN-RELATED"/>
    <property type="match status" value="1"/>
</dbReference>
<evidence type="ECO:0000313" key="2">
    <source>
        <dbReference type="EMBL" id="KJU86312.1"/>
    </source>
</evidence>
<name>A0A0F3GWU1_9BACT</name>
<keyword evidence="1" id="KW-1133">Transmembrane helix</keyword>
<dbReference type="InterPro" id="IPR014717">
    <property type="entry name" value="Transl_elong_EF1B/ribsomal_bS6"/>
</dbReference>
<dbReference type="EMBL" id="LACI01000653">
    <property type="protein sequence ID" value="KJU86312.1"/>
    <property type="molecule type" value="Genomic_DNA"/>
</dbReference>
<dbReference type="PANTHER" id="PTHR39555:SF1">
    <property type="entry name" value="TYPE IV PILUS INNER MEMBRANE COMPONENT PILO"/>
    <property type="match status" value="1"/>
</dbReference>
<reference evidence="2 3" key="1">
    <citation type="submission" date="2015-02" db="EMBL/GenBank/DDBJ databases">
        <title>Single-cell genomics of uncultivated deep-branching MTB reveals a conserved set of magnetosome genes.</title>
        <authorList>
            <person name="Kolinko S."/>
            <person name="Richter M."/>
            <person name="Glockner F.O."/>
            <person name="Brachmann A."/>
            <person name="Schuler D."/>
        </authorList>
    </citation>
    <scope>NUCLEOTIDE SEQUENCE [LARGE SCALE GENOMIC DNA]</scope>
    <source>
        <strain evidence="2">TM-1</strain>
    </source>
</reference>